<evidence type="ECO:0000259" key="13">
    <source>
        <dbReference type="Pfam" id="PF10458"/>
    </source>
</evidence>
<dbReference type="SUPFAM" id="SSF50677">
    <property type="entry name" value="ValRS/IleRS/LeuRS editing domain"/>
    <property type="match status" value="1"/>
</dbReference>
<dbReference type="HAMAP" id="MF_02004">
    <property type="entry name" value="Val_tRNA_synth_type1"/>
    <property type="match status" value="1"/>
</dbReference>
<dbReference type="GO" id="GO:0004832">
    <property type="term" value="F:valine-tRNA ligase activity"/>
    <property type="evidence" value="ECO:0007669"/>
    <property type="project" value="UniProtKB-UniRule"/>
</dbReference>
<evidence type="ECO:0000313" key="14">
    <source>
        <dbReference type="EMBL" id="GLZ81769.1"/>
    </source>
</evidence>
<keyword evidence="15" id="KW-1185">Reference proteome</keyword>
<dbReference type="GO" id="GO:0005524">
    <property type="term" value="F:ATP binding"/>
    <property type="evidence" value="ECO:0007669"/>
    <property type="project" value="UniProtKB-UniRule"/>
</dbReference>
<comment type="domain">
    <text evidence="10">ValRS has two distinct active sites: one for aminoacylation and one for editing. The misactivated threonine is translocated from the active site to the editing site.</text>
</comment>
<comment type="function">
    <text evidence="10">Catalyzes the attachment of valine to tRNA(Val). As ValRS can inadvertently accommodate and process structurally similar amino acids such as threonine, to avoid such errors, it has a 'posttransfer' editing activity that hydrolyzes mischarged Thr-tRNA(Val) in a tRNA-dependent manner.</text>
</comment>
<gene>
    <name evidence="10 14" type="primary">valS</name>
    <name evidence="14" type="ORF">Afil01_65760</name>
</gene>
<evidence type="ECO:0000256" key="1">
    <source>
        <dbReference type="ARBA" id="ARBA00022490"/>
    </source>
</evidence>
<accession>A0A9W6WCL9</accession>
<protein>
    <recommendedName>
        <fullName evidence="10">Valine--tRNA ligase</fullName>
        <ecNumber evidence="10">6.1.1.9</ecNumber>
    </recommendedName>
    <alternativeName>
        <fullName evidence="10">Valyl-tRNA synthetase</fullName>
        <shortName evidence="10">ValRS</shortName>
    </alternativeName>
</protein>
<evidence type="ECO:0000256" key="4">
    <source>
        <dbReference type="ARBA" id="ARBA00022840"/>
    </source>
</evidence>
<dbReference type="GO" id="GO:0002161">
    <property type="term" value="F:aminoacyl-tRNA deacylase activity"/>
    <property type="evidence" value="ECO:0007669"/>
    <property type="project" value="InterPro"/>
</dbReference>
<comment type="subcellular location">
    <subcellularLocation>
        <location evidence="10">Cytoplasm</location>
    </subcellularLocation>
</comment>
<feature type="domain" description="Aminoacyl-tRNA synthetase class Ia" evidence="11">
    <location>
        <begin position="512"/>
        <end position="634"/>
    </location>
</feature>
<evidence type="ECO:0000256" key="7">
    <source>
        <dbReference type="ARBA" id="ARBA00023146"/>
    </source>
</evidence>
<sequence length="941" mass="104188">MPTDSDSVPSAGEGAAASLMTVPPDVGLRLRIGVEAGRFAQIAAGARRVRRGGPKPGHGGHPAFRRLIGVTSADASQARPELPAQYTPADVESARYAKWVSDGRFRAVADSGREPYAIVIPPPNVTGNLHLGHAFEHTIIDALVRRKRMQGFEALWQPGMDHAGIATQNVVERKLAAEGVSRHDLGREAFIERVWQWKEESGGLILDQMKRMGDSVDWERERFTMDEGLSRAVRTIFKRLFDDGLIYRAERIINWCPRCLTAISDIEVEHSDDEGELVSIRYGEGENSIVVATTRAETMLGDTAVAVHPDDERYKHLIGTEVELPLTGRRIPIVADAHVDPSFGTGAVKVTPAHDPNDFEIGRRHDLPSITVMDERAVITAHGPFQGLDRFEARPAIVAALREQGRIVAEKRPYVHAVGHCSRCKTTVEPRLSKQWFVKVEPLAKAAGDAVRDGRVAIHPPEMEKRYFGWVDNLHDWCISRQLWWGHRIPIWHGPNGEQVCLAEGEEPPAGYTQDPDVLDTWFSSALWPFSTMGWPDETPDLAAFYPNSVLVTGYDILFFWVARMMMFGLYAFKDAAPEAAVPFKEIVLHGMVRDQFGKKMSKSFGNTVDPLDWVDAYGADSLRFTLALGANPGVDVPIGEDWVQASRNFCNKLWNATRFALMSGATTTGPLPAELSTVDRWILSRLQETVAAVDEYYTGYEFAKISDTLRHFAWDDVCDWYLELIKPVLFEGGEAADRTRRVLGEVLDTLLRLLHPLTPFVTEELWTALTGGETVMTACWPRFRPELRDPSAEARVDAIQRVVGEIRRFRADQGLKPSQRVAARLGGLDAAGIAGDEALIRSLARLDAPGAEFTVTASLAATTEVGVDFDTRGAIDVAAERARLAKDRAVNEKELDQCRKKLGNEAFLAKAPDAVVAKIREREAAALANLERIDRALAAL</sequence>
<feature type="short sequence motif" description="'KMSKS' region" evidence="10">
    <location>
        <begin position="600"/>
        <end position="604"/>
    </location>
</feature>
<name>A0A9W6WCL9_9ACTN</name>
<evidence type="ECO:0000256" key="9">
    <source>
        <dbReference type="ARBA" id="ARBA00060830"/>
    </source>
</evidence>
<dbReference type="PRINTS" id="PR00986">
    <property type="entry name" value="TRNASYNTHVAL"/>
</dbReference>
<evidence type="ECO:0000259" key="11">
    <source>
        <dbReference type="Pfam" id="PF00133"/>
    </source>
</evidence>
<dbReference type="InterPro" id="IPR009008">
    <property type="entry name" value="Val/Leu/Ile-tRNA-synth_edit"/>
</dbReference>
<dbReference type="InterPro" id="IPR033705">
    <property type="entry name" value="Anticodon_Ia_Val"/>
</dbReference>
<dbReference type="Pfam" id="PF10458">
    <property type="entry name" value="Val_tRNA-synt_C"/>
    <property type="match status" value="1"/>
</dbReference>
<comment type="caution">
    <text evidence="14">The sequence shown here is derived from an EMBL/GenBank/DDBJ whole genome shotgun (WGS) entry which is preliminary data.</text>
</comment>
<feature type="short sequence motif" description="'HIGH' region" evidence="10">
    <location>
        <begin position="123"/>
        <end position="133"/>
    </location>
</feature>
<reference evidence="14" key="1">
    <citation type="submission" date="2023-03" db="EMBL/GenBank/DDBJ databases">
        <title>Actinorhabdospora filicis NBRC 111898.</title>
        <authorList>
            <person name="Ichikawa N."/>
            <person name="Sato H."/>
            <person name="Tonouchi N."/>
        </authorList>
    </citation>
    <scope>NUCLEOTIDE SEQUENCE</scope>
    <source>
        <strain evidence="14">NBRC 111898</strain>
    </source>
</reference>
<dbReference type="Gene3D" id="3.40.50.620">
    <property type="entry name" value="HUPs"/>
    <property type="match status" value="3"/>
</dbReference>
<comment type="subunit">
    <text evidence="10">Monomer.</text>
</comment>
<keyword evidence="2 10" id="KW-0436">Ligase</keyword>
<dbReference type="CDD" id="cd00817">
    <property type="entry name" value="ValRS_core"/>
    <property type="match status" value="1"/>
</dbReference>
<dbReference type="InterPro" id="IPR019499">
    <property type="entry name" value="Val-tRNA_synth_tRNA-bd"/>
</dbReference>
<dbReference type="PANTHER" id="PTHR11946">
    <property type="entry name" value="VALYL-TRNA SYNTHETASES"/>
    <property type="match status" value="1"/>
</dbReference>
<dbReference type="Gene3D" id="1.10.287.380">
    <property type="entry name" value="Valyl-tRNA synthetase, C-terminal domain"/>
    <property type="match status" value="1"/>
</dbReference>
<comment type="similarity">
    <text evidence="9 10">Belongs to the class-I aminoacyl-tRNA synthetase family. ValS type 1 subfamily.</text>
</comment>
<dbReference type="Proteomes" id="UP001165079">
    <property type="component" value="Unassembled WGS sequence"/>
</dbReference>
<evidence type="ECO:0000256" key="2">
    <source>
        <dbReference type="ARBA" id="ARBA00022598"/>
    </source>
</evidence>
<dbReference type="InterPro" id="IPR001412">
    <property type="entry name" value="aa-tRNA-synth_I_CS"/>
</dbReference>
<dbReference type="FunFam" id="1.10.287.380:FF:000001">
    <property type="entry name" value="Valine--tRNA ligase"/>
    <property type="match status" value="1"/>
</dbReference>
<dbReference type="SUPFAM" id="SSF47323">
    <property type="entry name" value="Anticodon-binding domain of a subclass of class I aminoacyl-tRNA synthetases"/>
    <property type="match status" value="1"/>
</dbReference>
<keyword evidence="5 10" id="KW-0648">Protein biosynthesis</keyword>
<dbReference type="Pfam" id="PF00133">
    <property type="entry name" value="tRNA-synt_1"/>
    <property type="match status" value="2"/>
</dbReference>
<dbReference type="NCBIfam" id="NF004349">
    <property type="entry name" value="PRK05729.1"/>
    <property type="match status" value="1"/>
</dbReference>
<evidence type="ECO:0000256" key="5">
    <source>
        <dbReference type="ARBA" id="ARBA00022917"/>
    </source>
</evidence>
<dbReference type="InterPro" id="IPR013155">
    <property type="entry name" value="M/V/L/I-tRNA-synth_anticd-bd"/>
</dbReference>
<feature type="domain" description="Methionyl/Valyl/Leucyl/Isoleucyl-tRNA synthetase anticodon-binding" evidence="12">
    <location>
        <begin position="680"/>
        <end position="822"/>
    </location>
</feature>
<evidence type="ECO:0000259" key="12">
    <source>
        <dbReference type="Pfam" id="PF08264"/>
    </source>
</evidence>
<dbReference type="AlphaFoldDB" id="A0A9W6WCL9"/>
<evidence type="ECO:0000256" key="6">
    <source>
        <dbReference type="ARBA" id="ARBA00023054"/>
    </source>
</evidence>
<evidence type="ECO:0000256" key="3">
    <source>
        <dbReference type="ARBA" id="ARBA00022741"/>
    </source>
</evidence>
<evidence type="ECO:0000256" key="10">
    <source>
        <dbReference type="HAMAP-Rule" id="MF_02004"/>
    </source>
</evidence>
<dbReference type="PROSITE" id="PS00178">
    <property type="entry name" value="AA_TRNA_LIGASE_I"/>
    <property type="match status" value="1"/>
</dbReference>
<proteinExistence type="inferred from homology"/>
<dbReference type="InterPro" id="IPR009080">
    <property type="entry name" value="tRNAsynth_Ia_anticodon-bd"/>
</dbReference>
<dbReference type="SUPFAM" id="SSF46589">
    <property type="entry name" value="tRNA-binding arm"/>
    <property type="match status" value="1"/>
</dbReference>
<dbReference type="Pfam" id="PF08264">
    <property type="entry name" value="Anticodon_1"/>
    <property type="match status" value="1"/>
</dbReference>
<keyword evidence="1 10" id="KW-0963">Cytoplasm</keyword>
<dbReference type="GO" id="GO:0005829">
    <property type="term" value="C:cytosol"/>
    <property type="evidence" value="ECO:0007669"/>
    <property type="project" value="TreeGrafter"/>
</dbReference>
<evidence type="ECO:0000256" key="8">
    <source>
        <dbReference type="ARBA" id="ARBA00047552"/>
    </source>
</evidence>
<dbReference type="FunFam" id="3.40.50.620:FF:000098">
    <property type="entry name" value="Valine--tRNA ligase"/>
    <property type="match status" value="1"/>
</dbReference>
<dbReference type="SUPFAM" id="SSF52374">
    <property type="entry name" value="Nucleotidylyl transferase"/>
    <property type="match status" value="1"/>
</dbReference>
<keyword evidence="6 10" id="KW-0175">Coiled coil</keyword>
<dbReference type="Gene3D" id="3.90.740.10">
    <property type="entry name" value="Valyl/Leucyl/Isoleucyl-tRNA synthetase, editing domain"/>
    <property type="match status" value="1"/>
</dbReference>
<dbReference type="InterPro" id="IPR002300">
    <property type="entry name" value="aa-tRNA-synth_Ia"/>
</dbReference>
<dbReference type="Gene3D" id="1.10.730.10">
    <property type="entry name" value="Isoleucyl-tRNA Synthetase, Domain 1"/>
    <property type="match status" value="1"/>
</dbReference>
<dbReference type="CDD" id="cd07962">
    <property type="entry name" value="Anticodon_Ia_Val"/>
    <property type="match status" value="1"/>
</dbReference>
<comment type="domain">
    <text evidence="10">The C-terminal coiled-coil domain is crucial for aminoacylation activity.</text>
</comment>
<dbReference type="FunFam" id="3.40.50.620:FF:000129">
    <property type="entry name" value="Valine--tRNA ligase"/>
    <property type="match status" value="1"/>
</dbReference>
<evidence type="ECO:0000313" key="15">
    <source>
        <dbReference type="Proteomes" id="UP001165079"/>
    </source>
</evidence>
<comment type="catalytic activity">
    <reaction evidence="8 10">
        <text>tRNA(Val) + L-valine + ATP = L-valyl-tRNA(Val) + AMP + diphosphate</text>
        <dbReference type="Rhea" id="RHEA:10704"/>
        <dbReference type="Rhea" id="RHEA-COMP:9672"/>
        <dbReference type="Rhea" id="RHEA-COMP:9708"/>
        <dbReference type="ChEBI" id="CHEBI:30616"/>
        <dbReference type="ChEBI" id="CHEBI:33019"/>
        <dbReference type="ChEBI" id="CHEBI:57762"/>
        <dbReference type="ChEBI" id="CHEBI:78442"/>
        <dbReference type="ChEBI" id="CHEBI:78537"/>
        <dbReference type="ChEBI" id="CHEBI:456215"/>
        <dbReference type="EC" id="6.1.1.9"/>
    </reaction>
</comment>
<dbReference type="NCBIfam" id="TIGR00422">
    <property type="entry name" value="valS"/>
    <property type="match status" value="1"/>
</dbReference>
<feature type="domain" description="Aminoacyl-tRNA synthetase class Ia" evidence="11">
    <location>
        <begin position="95"/>
        <end position="502"/>
    </location>
</feature>
<dbReference type="GO" id="GO:0006438">
    <property type="term" value="P:valyl-tRNA aminoacylation"/>
    <property type="evidence" value="ECO:0007669"/>
    <property type="project" value="UniProtKB-UniRule"/>
</dbReference>
<keyword evidence="4 10" id="KW-0067">ATP-binding</keyword>
<dbReference type="InterPro" id="IPR037118">
    <property type="entry name" value="Val-tRNA_synth_C_sf"/>
</dbReference>
<dbReference type="EC" id="6.1.1.9" evidence="10"/>
<organism evidence="14 15">
    <name type="scientific">Actinorhabdospora filicis</name>
    <dbReference type="NCBI Taxonomy" id="1785913"/>
    <lineage>
        <taxon>Bacteria</taxon>
        <taxon>Bacillati</taxon>
        <taxon>Actinomycetota</taxon>
        <taxon>Actinomycetes</taxon>
        <taxon>Micromonosporales</taxon>
        <taxon>Micromonosporaceae</taxon>
        <taxon>Actinorhabdospora</taxon>
    </lineage>
</organism>
<dbReference type="FunFam" id="3.90.740.10:FF:000005">
    <property type="entry name" value="Valine--tRNA ligase, mitochondrial"/>
    <property type="match status" value="1"/>
</dbReference>
<feature type="domain" description="Valyl-tRNA synthetase tRNA-binding arm" evidence="13">
    <location>
        <begin position="877"/>
        <end position="941"/>
    </location>
</feature>
<dbReference type="InterPro" id="IPR002303">
    <property type="entry name" value="Valyl-tRNA_ligase"/>
</dbReference>
<dbReference type="InterPro" id="IPR014729">
    <property type="entry name" value="Rossmann-like_a/b/a_fold"/>
</dbReference>
<dbReference type="PANTHER" id="PTHR11946:SF93">
    <property type="entry name" value="VALINE--TRNA LIGASE, CHLOROPLASTIC_MITOCHONDRIAL 2"/>
    <property type="match status" value="1"/>
</dbReference>
<keyword evidence="3 10" id="KW-0547">Nucleotide-binding</keyword>
<keyword evidence="7 10" id="KW-0030">Aminoacyl-tRNA synthetase</keyword>
<feature type="binding site" evidence="10">
    <location>
        <position position="603"/>
    </location>
    <ligand>
        <name>ATP</name>
        <dbReference type="ChEBI" id="CHEBI:30616"/>
    </ligand>
</feature>
<dbReference type="EMBL" id="BSTX01000007">
    <property type="protein sequence ID" value="GLZ81769.1"/>
    <property type="molecule type" value="Genomic_DNA"/>
</dbReference>
<dbReference type="InterPro" id="IPR010978">
    <property type="entry name" value="tRNA-bd_arm"/>
</dbReference>